<evidence type="ECO:0000313" key="1">
    <source>
        <dbReference type="EMBL" id="KAF6003262.1"/>
    </source>
</evidence>
<comment type="caution">
    <text evidence="1">The sequence shown here is derived from an EMBL/GenBank/DDBJ whole genome shotgun (WGS) entry which is preliminary data.</text>
</comment>
<protein>
    <submittedName>
        <fullName evidence="1">Cleavage and polyadenylation specificity factor subunit 1</fullName>
    </submittedName>
</protein>
<dbReference type="Proteomes" id="UP000530660">
    <property type="component" value="Unassembled WGS sequence"/>
</dbReference>
<organism evidence="1 2">
    <name type="scientific">Cyanidiococcus yangmingshanensis</name>
    <dbReference type="NCBI Taxonomy" id="2690220"/>
    <lineage>
        <taxon>Eukaryota</taxon>
        <taxon>Rhodophyta</taxon>
        <taxon>Bangiophyceae</taxon>
        <taxon>Cyanidiales</taxon>
        <taxon>Cyanidiaceae</taxon>
        <taxon>Cyanidiococcus</taxon>
    </lineage>
</organism>
<dbReference type="AlphaFoldDB" id="A0A7J7IJI4"/>
<reference evidence="1 2" key="1">
    <citation type="journal article" date="2020" name="J. Phycol.">
        <title>Comparative genome analysis reveals Cyanidiococcus gen. nov., a new extremophilic red algal genus sister to Cyanidioschyzon (Cyanidioschyzonaceae, Rhodophyta).</title>
        <authorList>
            <person name="Liu S.-L."/>
            <person name="Chiang Y.-R."/>
            <person name="Yoon H.S."/>
            <person name="Fu H.-Y."/>
        </authorList>
    </citation>
    <scope>NUCLEOTIDE SEQUENCE [LARGE SCALE GENOMIC DNA]</scope>
    <source>
        <strain evidence="1 2">THAL066</strain>
    </source>
</reference>
<accession>A0A7J7IJI4</accession>
<evidence type="ECO:0000313" key="2">
    <source>
        <dbReference type="Proteomes" id="UP000530660"/>
    </source>
</evidence>
<dbReference type="Gene3D" id="2.130.10.10">
    <property type="entry name" value="YVTN repeat-like/Quinoprotein amine dehydrogenase"/>
    <property type="match status" value="1"/>
</dbReference>
<dbReference type="InterPro" id="IPR015943">
    <property type="entry name" value="WD40/YVTN_repeat-like_dom_sf"/>
</dbReference>
<dbReference type="EMBL" id="VWRR01000007">
    <property type="protein sequence ID" value="KAF6003262.1"/>
    <property type="molecule type" value="Genomic_DNA"/>
</dbReference>
<gene>
    <name evidence="1" type="primary">CPSF1_2</name>
    <name evidence="1" type="ORF">F1559_002327</name>
</gene>
<sequence>MDLIHKTVVPASRVVAAATGRFAPELVQSLATASSTIEHGTALESLELVLAHLNRLELYRKDARGLLTLVAQTEIPGRIGSLARFPSPVWISKGERLVRKDWLLVALEGGYSSSAVTRNAGQVAMIAMVVEFSASQATWVARAVYSFAQERAYVHQEEGIRDATLAIDRALEHVILHNGLIVGDGMWRRGGGYGEERPLASVDAFDASLYLLDSKLLDGEGALHEGRCAALVIPSWHRAYVLSPPTWNRLEPSEEGDGKTDGLAEAAPWSERTADVTIGDAATATAAAAAPLRGRKRIITEQDRGIHEQRKLSSIWWNSSL</sequence>
<name>A0A7J7IJI4_9RHOD</name>
<proteinExistence type="predicted"/>
<keyword evidence="2" id="KW-1185">Reference proteome</keyword>